<dbReference type="RefSeq" id="WP_152125975.1">
    <property type="nucleotide sequence ID" value="NZ_WELI01000009.1"/>
</dbReference>
<reference evidence="1 2" key="1">
    <citation type="submission" date="2019-10" db="EMBL/GenBank/DDBJ databases">
        <title>Rudanella paleaurantiibacter sp. nov., isolated from sludge.</title>
        <authorList>
            <person name="Xu S.Q."/>
        </authorList>
    </citation>
    <scope>NUCLEOTIDE SEQUENCE [LARGE SCALE GENOMIC DNA]</scope>
    <source>
        <strain evidence="1 2">HX-22-17</strain>
    </source>
</reference>
<evidence type="ECO:0000313" key="2">
    <source>
        <dbReference type="Proteomes" id="UP000488299"/>
    </source>
</evidence>
<dbReference type="EMBL" id="WELI01000009">
    <property type="protein sequence ID" value="KAB7728025.1"/>
    <property type="molecule type" value="Genomic_DNA"/>
</dbReference>
<proteinExistence type="predicted"/>
<keyword evidence="2" id="KW-1185">Reference proteome</keyword>
<protein>
    <submittedName>
        <fullName evidence="1">Uncharacterized protein</fullName>
    </submittedName>
</protein>
<dbReference type="AlphaFoldDB" id="A0A7J5TV59"/>
<dbReference type="Proteomes" id="UP000488299">
    <property type="component" value="Unassembled WGS sequence"/>
</dbReference>
<comment type="caution">
    <text evidence="1">The sequence shown here is derived from an EMBL/GenBank/DDBJ whole genome shotgun (WGS) entry which is preliminary data.</text>
</comment>
<name>A0A7J5TV59_9BACT</name>
<gene>
    <name evidence="1" type="ORF">F5984_19920</name>
</gene>
<accession>A0A7J5TV59</accession>
<organism evidence="1 2">
    <name type="scientific">Rudanella paleaurantiibacter</name>
    <dbReference type="NCBI Taxonomy" id="2614655"/>
    <lineage>
        <taxon>Bacteria</taxon>
        <taxon>Pseudomonadati</taxon>
        <taxon>Bacteroidota</taxon>
        <taxon>Cytophagia</taxon>
        <taxon>Cytophagales</taxon>
        <taxon>Cytophagaceae</taxon>
        <taxon>Rudanella</taxon>
    </lineage>
</organism>
<sequence>MQQIELDGVSYNLPEAWDEVGPDQIARLINLVYLTPESGKMYHALIQLALNIRPKAWRKLHQKHFSPNLPESVRWKNAEVLQTIVAQLQWLWLKPMHRQPFPSIQVNGKAWLLPEEGFKTMNFGELTDLYIHMQAFIQQTVPGYERLNYLVATACRPRRGRGYTLRPDWNGDHREPYNEFVVRERVAEVAKLDFSTRSAVLLYVASNIKNVLSGYELFDPDATAEPVEEGERYAGQGFIKNAHLLAEKHIFGNLKQTQDANLHEVLLFLEEHRADQLARQDSEKTDS</sequence>
<evidence type="ECO:0000313" key="1">
    <source>
        <dbReference type="EMBL" id="KAB7728025.1"/>
    </source>
</evidence>